<dbReference type="Pfam" id="PF17014">
    <property type="entry name" value="Mad3_BUB1_I_2"/>
    <property type="match status" value="1"/>
</dbReference>
<protein>
    <submittedName>
        <fullName evidence="1">Uncharacterized protein</fullName>
    </submittedName>
</protein>
<reference evidence="1" key="1">
    <citation type="submission" date="2011-01" db="EMBL/GenBank/DDBJ databases">
        <title>The Genome Sequence of Nematocida parisii strain ERTm3.</title>
        <authorList>
            <consortium name="The Broad Institute Genome Sequencing Platform"/>
            <consortium name="The Broad Institute Genome Sequencing Center for Infectious Disease"/>
            <person name="Cuomo C."/>
            <person name="Troemel E."/>
            <person name="Young S.K."/>
            <person name="Zeng Q."/>
            <person name="Gargeya S."/>
            <person name="Fitzgerald M."/>
            <person name="Haas B."/>
            <person name="Abouelleil A."/>
            <person name="Alvarado L."/>
            <person name="Arachchi H.M."/>
            <person name="Berlin A."/>
            <person name="Chapman S.B."/>
            <person name="Gearin G."/>
            <person name="Goldberg J."/>
            <person name="Griggs A."/>
            <person name="Gujja S."/>
            <person name="Hansen M."/>
            <person name="Heiman D."/>
            <person name="Howarth C."/>
            <person name="Larimer J."/>
            <person name="Lui A."/>
            <person name="MacDonald P.J.P."/>
            <person name="McCowen C."/>
            <person name="Montmayeur A."/>
            <person name="Murphy C."/>
            <person name="Neiman D."/>
            <person name="Pearson M."/>
            <person name="Priest M."/>
            <person name="Roberts A."/>
            <person name="Saif S."/>
            <person name="Shea T."/>
            <person name="Sisk P."/>
            <person name="Stolte C."/>
            <person name="Sykes S."/>
            <person name="Wortman J."/>
            <person name="Nusbaum C."/>
            <person name="Birren B."/>
        </authorList>
    </citation>
    <scope>NUCLEOTIDE SEQUENCE</scope>
    <source>
        <strain evidence="1">ERTm3</strain>
    </source>
</reference>
<dbReference type="InParanoid" id="I3EHP2"/>
<dbReference type="OMA" id="ESECIAY"/>
<dbReference type="VEuPathDB" id="MicrosporidiaDB:NEQG_01429"/>
<organism evidence="1 2">
    <name type="scientific">Nematocida parisii (strain ERTm3)</name>
    <name type="common">Nematode killer fungus</name>
    <dbReference type="NCBI Taxonomy" id="935791"/>
    <lineage>
        <taxon>Eukaryota</taxon>
        <taxon>Fungi</taxon>
        <taxon>Fungi incertae sedis</taxon>
        <taxon>Microsporidia</taxon>
        <taxon>Nematocida</taxon>
    </lineage>
</organism>
<accession>I3EHP2</accession>
<evidence type="ECO:0000313" key="2">
    <source>
        <dbReference type="Proteomes" id="UP000002872"/>
    </source>
</evidence>
<dbReference type="OrthoDB" id="2192347at2759"/>
<dbReference type="EMBL" id="GL870878">
    <property type="protein sequence ID" value="EIJ88739.1"/>
    <property type="molecule type" value="Genomic_DNA"/>
</dbReference>
<keyword evidence="2" id="KW-1185">Reference proteome</keyword>
<evidence type="ECO:0000313" key="1">
    <source>
        <dbReference type="EMBL" id="EIJ88739.1"/>
    </source>
</evidence>
<gene>
    <name evidence="1" type="ORF">NEQG_01429</name>
</gene>
<dbReference type="InterPro" id="IPR031522">
    <property type="entry name" value="Mad3_Bub1_I_2"/>
</dbReference>
<dbReference type="AlphaFoldDB" id="I3EHP2"/>
<dbReference type="Proteomes" id="UP000002872">
    <property type="component" value="Unassembled WGS sequence"/>
</dbReference>
<sequence>MGIILENDSVQDKQLGNAIIHYIDIPYFHNNTWYLSLWKRLHQLKQSSEILFLMRMKGIGLLSSWIYLELHEHFVKKGCKSCAHAVLIEGIKAQAHPIELLEEKVNYSIQKEHSLEKPDRIRLFGREWACIVEYMNLADLLQKESECIAYMEYRIIQHTRKRKKIDEEETEKGLNEVSLLFGRSKGRSSKDKDKEEKEPEVGDLSDFLVKRKNRIFLTKMMQY</sequence>
<dbReference type="Gene3D" id="1.25.40.430">
    <property type="match status" value="1"/>
</dbReference>
<dbReference type="HOGENOM" id="CLU_1240433_0_0_1"/>
<name>I3EHP2_NEMP3</name>
<proteinExistence type="predicted"/>